<dbReference type="Proteomes" id="UP000610456">
    <property type="component" value="Unassembled WGS sequence"/>
</dbReference>
<reference evidence="2" key="2">
    <citation type="submission" date="2020-09" db="EMBL/GenBank/DDBJ databases">
        <authorList>
            <person name="Sun Q."/>
            <person name="Kim S."/>
        </authorList>
    </citation>
    <scope>NUCLEOTIDE SEQUENCE</scope>
    <source>
        <strain evidence="2">KCTC 12719</strain>
    </source>
</reference>
<keyword evidence="1" id="KW-1133">Transmembrane helix</keyword>
<proteinExistence type="predicted"/>
<name>A0A918W149_9FLAO</name>
<gene>
    <name evidence="2" type="ORF">GCM10007103_28230</name>
</gene>
<protein>
    <submittedName>
        <fullName evidence="2">Uncharacterized protein</fullName>
    </submittedName>
</protein>
<keyword evidence="1" id="KW-0472">Membrane</keyword>
<dbReference type="RefSeq" id="WP_189605431.1">
    <property type="nucleotide sequence ID" value="NZ_BMXB01000014.1"/>
</dbReference>
<keyword evidence="1" id="KW-0812">Transmembrane</keyword>
<dbReference type="EMBL" id="BMXB01000014">
    <property type="protein sequence ID" value="GHA45529.1"/>
    <property type="molecule type" value="Genomic_DNA"/>
</dbReference>
<reference evidence="2" key="1">
    <citation type="journal article" date="2014" name="Int. J. Syst. Evol. Microbiol.">
        <title>Complete genome sequence of Corynebacterium casei LMG S-19264T (=DSM 44701T), isolated from a smear-ripened cheese.</title>
        <authorList>
            <consortium name="US DOE Joint Genome Institute (JGI-PGF)"/>
            <person name="Walter F."/>
            <person name="Albersmeier A."/>
            <person name="Kalinowski J."/>
            <person name="Ruckert C."/>
        </authorList>
    </citation>
    <scope>NUCLEOTIDE SEQUENCE</scope>
    <source>
        <strain evidence="2">KCTC 12719</strain>
    </source>
</reference>
<evidence type="ECO:0000256" key="1">
    <source>
        <dbReference type="SAM" id="Phobius"/>
    </source>
</evidence>
<accession>A0A918W149</accession>
<feature type="transmembrane region" description="Helical" evidence="1">
    <location>
        <begin position="6"/>
        <end position="25"/>
    </location>
</feature>
<dbReference type="AlphaFoldDB" id="A0A918W149"/>
<evidence type="ECO:0000313" key="3">
    <source>
        <dbReference type="Proteomes" id="UP000610456"/>
    </source>
</evidence>
<keyword evidence="3" id="KW-1185">Reference proteome</keyword>
<sequence>MDTASTLIGMGFLLLFIAPVAYVLIKEASKNKSQKKQFVQLSKQHNLEFTQTEFFSNLSLGLDEMTKKLFVLTTGKSPRTLYIDLNTINSAEIKNKYSNDGSAQKSIDDISEISLDLKSNEKASAENKIIFYGEDFHSVLQKEARLNSAQKWYSLIQNTLKN</sequence>
<organism evidence="2 3">
    <name type="scientific">Salinimicrobium marinum</name>
    <dbReference type="NCBI Taxonomy" id="680283"/>
    <lineage>
        <taxon>Bacteria</taxon>
        <taxon>Pseudomonadati</taxon>
        <taxon>Bacteroidota</taxon>
        <taxon>Flavobacteriia</taxon>
        <taxon>Flavobacteriales</taxon>
        <taxon>Flavobacteriaceae</taxon>
        <taxon>Salinimicrobium</taxon>
    </lineage>
</organism>
<comment type="caution">
    <text evidence="2">The sequence shown here is derived from an EMBL/GenBank/DDBJ whole genome shotgun (WGS) entry which is preliminary data.</text>
</comment>
<evidence type="ECO:0000313" key="2">
    <source>
        <dbReference type="EMBL" id="GHA45529.1"/>
    </source>
</evidence>